<dbReference type="InterPro" id="IPR011990">
    <property type="entry name" value="TPR-like_helical_dom_sf"/>
</dbReference>
<evidence type="ECO:0000313" key="4">
    <source>
        <dbReference type="EMBL" id="EPS68711.1"/>
    </source>
</evidence>
<comment type="caution">
    <text evidence="4">The sequence shown here is derived from an EMBL/GenBank/DDBJ whole genome shotgun (WGS) entry which is preliminary data.</text>
</comment>
<sequence length="320" mass="35951">FSTRFRSPETTDEIVDEVLAAAASQEPSVSVEQICLVHIRNLCASGDVRSAVRLSQTLNGKRICIGRRAYDCMLEAAETQNDVHLLSEIFIHLLASCRSKELNSPYLVVARSLGKYKDHHPDLLSDFVKQVCETRRCRADLTLNRIIHASAKSGHVDIALQVFDHMKKTATQKPDSFTYNIVISILGRLGRIDEMLHEFDSLKKTSNLVPDVVTYNTILNSLRKMGRLDLCLAHFKEMADRGLQPDAITFKALIESLGRSGHIEKALQVFDEMNRNGIRPSVHIYRALVFSLKKMGKSELASKFSADMKKLQMESSAFSI</sequence>
<dbReference type="PANTHER" id="PTHR47447">
    <property type="entry name" value="OS03G0856100 PROTEIN"/>
    <property type="match status" value="1"/>
</dbReference>
<evidence type="ECO:0000313" key="5">
    <source>
        <dbReference type="Proteomes" id="UP000015453"/>
    </source>
</evidence>
<feature type="repeat" description="PPR" evidence="3">
    <location>
        <begin position="175"/>
        <end position="210"/>
    </location>
</feature>
<dbReference type="InterPro" id="IPR002885">
    <property type="entry name" value="PPR_rpt"/>
</dbReference>
<evidence type="ECO:0000256" key="3">
    <source>
        <dbReference type="PROSITE-ProRule" id="PRU00708"/>
    </source>
</evidence>
<dbReference type="Proteomes" id="UP000015453">
    <property type="component" value="Unassembled WGS sequence"/>
</dbReference>
<gene>
    <name evidence="4" type="ORF">M569_06058</name>
</gene>
<feature type="repeat" description="PPR" evidence="3">
    <location>
        <begin position="246"/>
        <end position="280"/>
    </location>
</feature>
<dbReference type="Pfam" id="PF13812">
    <property type="entry name" value="PPR_3"/>
    <property type="match status" value="1"/>
</dbReference>
<evidence type="ECO:0008006" key="6">
    <source>
        <dbReference type="Google" id="ProtNLM"/>
    </source>
</evidence>
<dbReference type="PROSITE" id="PS51375">
    <property type="entry name" value="PPR"/>
    <property type="match status" value="3"/>
</dbReference>
<reference evidence="4 5" key="1">
    <citation type="journal article" date="2013" name="BMC Genomics">
        <title>The miniature genome of a carnivorous plant Genlisea aurea contains a low number of genes and short non-coding sequences.</title>
        <authorList>
            <person name="Leushkin E.V."/>
            <person name="Sutormin R.A."/>
            <person name="Nabieva E.R."/>
            <person name="Penin A.A."/>
            <person name="Kondrashov A.S."/>
            <person name="Logacheva M.D."/>
        </authorList>
    </citation>
    <scope>NUCLEOTIDE SEQUENCE [LARGE SCALE GENOMIC DNA]</scope>
</reference>
<dbReference type="Pfam" id="PF13041">
    <property type="entry name" value="PPR_2"/>
    <property type="match status" value="2"/>
</dbReference>
<dbReference type="PANTHER" id="PTHR47447:SF17">
    <property type="entry name" value="OS12G0638900 PROTEIN"/>
    <property type="match status" value="1"/>
</dbReference>
<dbReference type="EMBL" id="AUSU01002478">
    <property type="protein sequence ID" value="EPS68711.1"/>
    <property type="molecule type" value="Genomic_DNA"/>
</dbReference>
<accession>S8CUY7</accession>
<proteinExistence type="inferred from homology"/>
<feature type="non-terminal residue" evidence="4">
    <location>
        <position position="1"/>
    </location>
</feature>
<comment type="similarity">
    <text evidence="1">Belongs to the PPR family. P subfamily.</text>
</comment>
<keyword evidence="5" id="KW-1185">Reference proteome</keyword>
<evidence type="ECO:0000256" key="2">
    <source>
        <dbReference type="ARBA" id="ARBA00022737"/>
    </source>
</evidence>
<name>S8CUY7_9LAMI</name>
<feature type="repeat" description="PPR" evidence="3">
    <location>
        <begin position="211"/>
        <end position="245"/>
    </location>
</feature>
<dbReference type="Gene3D" id="1.25.40.10">
    <property type="entry name" value="Tetratricopeptide repeat domain"/>
    <property type="match status" value="2"/>
</dbReference>
<organism evidence="4 5">
    <name type="scientific">Genlisea aurea</name>
    <dbReference type="NCBI Taxonomy" id="192259"/>
    <lineage>
        <taxon>Eukaryota</taxon>
        <taxon>Viridiplantae</taxon>
        <taxon>Streptophyta</taxon>
        <taxon>Embryophyta</taxon>
        <taxon>Tracheophyta</taxon>
        <taxon>Spermatophyta</taxon>
        <taxon>Magnoliopsida</taxon>
        <taxon>eudicotyledons</taxon>
        <taxon>Gunneridae</taxon>
        <taxon>Pentapetalae</taxon>
        <taxon>asterids</taxon>
        <taxon>lamiids</taxon>
        <taxon>Lamiales</taxon>
        <taxon>Lentibulariaceae</taxon>
        <taxon>Genlisea</taxon>
    </lineage>
</organism>
<dbReference type="AlphaFoldDB" id="S8CUY7"/>
<protein>
    <recommendedName>
        <fullName evidence="6">Pentacotripeptide-repeat region of PRORP domain-containing protein</fullName>
    </recommendedName>
</protein>
<keyword evidence="2" id="KW-0677">Repeat</keyword>
<dbReference type="NCBIfam" id="TIGR00756">
    <property type="entry name" value="PPR"/>
    <property type="match status" value="3"/>
</dbReference>
<evidence type="ECO:0000256" key="1">
    <source>
        <dbReference type="ARBA" id="ARBA00007626"/>
    </source>
</evidence>
<dbReference type="OrthoDB" id="185373at2759"/>